<evidence type="ECO:0000313" key="1">
    <source>
        <dbReference type="EMBL" id="KAG7470545.1"/>
    </source>
</evidence>
<name>A0A9D3Q1V9_MEGAT</name>
<protein>
    <submittedName>
        <fullName evidence="1">Uncharacterized protein</fullName>
    </submittedName>
</protein>
<accession>A0A9D3Q1V9</accession>
<dbReference type="Proteomes" id="UP001046870">
    <property type="component" value="Chromosome 9"/>
</dbReference>
<organism evidence="1 2">
    <name type="scientific">Megalops atlanticus</name>
    <name type="common">Tarpon</name>
    <name type="synonym">Clupea gigantea</name>
    <dbReference type="NCBI Taxonomy" id="7932"/>
    <lineage>
        <taxon>Eukaryota</taxon>
        <taxon>Metazoa</taxon>
        <taxon>Chordata</taxon>
        <taxon>Craniata</taxon>
        <taxon>Vertebrata</taxon>
        <taxon>Euteleostomi</taxon>
        <taxon>Actinopterygii</taxon>
        <taxon>Neopterygii</taxon>
        <taxon>Teleostei</taxon>
        <taxon>Elopiformes</taxon>
        <taxon>Megalopidae</taxon>
        <taxon>Megalops</taxon>
    </lineage>
</organism>
<evidence type="ECO:0000313" key="2">
    <source>
        <dbReference type="Proteomes" id="UP001046870"/>
    </source>
</evidence>
<keyword evidence="2" id="KW-1185">Reference proteome</keyword>
<comment type="caution">
    <text evidence="1">The sequence shown here is derived from an EMBL/GenBank/DDBJ whole genome shotgun (WGS) entry which is preliminary data.</text>
</comment>
<gene>
    <name evidence="1" type="ORF">MATL_G00115010</name>
</gene>
<proteinExistence type="predicted"/>
<dbReference type="AlphaFoldDB" id="A0A9D3Q1V9"/>
<sequence length="111" mass="11958">MTKRMEQWIHAHARENTRRSHNTTKMLFRAVTVLVLVAMLLATTVTSQGNTTATSVTASQTTEAWTTDVRNTTGKNTTSGSTTHTTAASVRCTPGFVAMALALSSALLNLF</sequence>
<dbReference type="EMBL" id="JAFDVH010000009">
    <property type="protein sequence ID" value="KAG7470545.1"/>
    <property type="molecule type" value="Genomic_DNA"/>
</dbReference>
<reference evidence="1" key="1">
    <citation type="submission" date="2021-01" db="EMBL/GenBank/DDBJ databases">
        <authorList>
            <person name="Zahm M."/>
            <person name="Roques C."/>
            <person name="Cabau C."/>
            <person name="Klopp C."/>
            <person name="Donnadieu C."/>
            <person name="Jouanno E."/>
            <person name="Lampietro C."/>
            <person name="Louis A."/>
            <person name="Herpin A."/>
            <person name="Echchiki A."/>
            <person name="Berthelot C."/>
            <person name="Parey E."/>
            <person name="Roest-Crollius H."/>
            <person name="Braasch I."/>
            <person name="Postlethwait J."/>
            <person name="Bobe J."/>
            <person name="Montfort J."/>
            <person name="Bouchez O."/>
            <person name="Begum T."/>
            <person name="Mejri S."/>
            <person name="Adams A."/>
            <person name="Chen W.-J."/>
            <person name="Guiguen Y."/>
        </authorList>
    </citation>
    <scope>NUCLEOTIDE SEQUENCE</scope>
    <source>
        <strain evidence="1">YG-15Mar2019-1</strain>
        <tissue evidence="1">Brain</tissue>
    </source>
</reference>